<evidence type="ECO:0000256" key="2">
    <source>
        <dbReference type="SAM" id="SignalP"/>
    </source>
</evidence>
<dbReference type="Gene3D" id="3.40.190.10">
    <property type="entry name" value="Periplasmic binding protein-like II"/>
    <property type="match status" value="1"/>
</dbReference>
<organism evidence="3 4">
    <name type="scientific">Falsiroseomonas selenitidurans</name>
    <dbReference type="NCBI Taxonomy" id="2716335"/>
    <lineage>
        <taxon>Bacteria</taxon>
        <taxon>Pseudomonadati</taxon>
        <taxon>Pseudomonadota</taxon>
        <taxon>Alphaproteobacteria</taxon>
        <taxon>Acetobacterales</taxon>
        <taxon>Roseomonadaceae</taxon>
        <taxon>Falsiroseomonas</taxon>
    </lineage>
</organism>
<dbReference type="EMBL" id="JAAVNE010000044">
    <property type="protein sequence ID" value="NKC33409.1"/>
    <property type="molecule type" value="Genomic_DNA"/>
</dbReference>
<evidence type="ECO:0000313" key="4">
    <source>
        <dbReference type="Proteomes" id="UP000787635"/>
    </source>
</evidence>
<dbReference type="PIRSF" id="PIRSF017082">
    <property type="entry name" value="YflP"/>
    <property type="match status" value="1"/>
</dbReference>
<feature type="chain" id="PRO_5046010905" evidence="2">
    <location>
        <begin position="22"/>
        <end position="315"/>
    </location>
</feature>
<protein>
    <submittedName>
        <fullName evidence="3">Tripartite tricarboxylate transporter substrate binding protein</fullName>
    </submittedName>
</protein>
<dbReference type="SUPFAM" id="SSF53850">
    <property type="entry name" value="Periplasmic binding protein-like II"/>
    <property type="match status" value="1"/>
</dbReference>
<feature type="signal peptide" evidence="2">
    <location>
        <begin position="1"/>
        <end position="21"/>
    </location>
</feature>
<dbReference type="Pfam" id="PF03401">
    <property type="entry name" value="TctC"/>
    <property type="match status" value="1"/>
</dbReference>
<proteinExistence type="inferred from homology"/>
<comment type="caution">
    <text evidence="3">The sequence shown here is derived from an EMBL/GenBank/DDBJ whole genome shotgun (WGS) entry which is preliminary data.</text>
</comment>
<accession>A0ABX1E870</accession>
<dbReference type="RefSeq" id="WP_168034136.1">
    <property type="nucleotide sequence ID" value="NZ_JAAVNE010000044.1"/>
</dbReference>
<gene>
    <name evidence="3" type="ORF">HEQ75_21285</name>
</gene>
<dbReference type="PANTHER" id="PTHR42928">
    <property type="entry name" value="TRICARBOXYLATE-BINDING PROTEIN"/>
    <property type="match status" value="1"/>
</dbReference>
<evidence type="ECO:0000313" key="3">
    <source>
        <dbReference type="EMBL" id="NKC33409.1"/>
    </source>
</evidence>
<dbReference type="Proteomes" id="UP000787635">
    <property type="component" value="Unassembled WGS sequence"/>
</dbReference>
<name>A0ABX1E870_9PROT</name>
<evidence type="ECO:0000256" key="1">
    <source>
        <dbReference type="ARBA" id="ARBA00006987"/>
    </source>
</evidence>
<keyword evidence="2" id="KW-0732">Signal</keyword>
<sequence length="315" mass="32065">MRRRTALLAAAGLALPGAARAAWPERPFRLLCAFPPGSATDIAARTFAEALSGPLGQPVVVENRGGASGNIATVAVRNATDGHTGLVHGAAFSVNPALYANPGFAIADFRTIAILGSTPAAFVVKADGPIRSLADLLAAARARPLDYASSGAGTVPRLGAELLFRRLARVEVQHVAFPPAQAVTAVVSGHVPLAVVALPTAMGLVRAGQLRVIAVGSAQRDPLLPEAPTVAEQGFPGFDVGAWNALFVPRAMPAEAVARLEAACAPLLAAPGMRARLAPAGLTPGRFAGAAAQDFVQREAAVWAEVVRAAGVTAD</sequence>
<dbReference type="InterPro" id="IPR042100">
    <property type="entry name" value="Bug_dom1"/>
</dbReference>
<reference evidence="3 4" key="1">
    <citation type="submission" date="2020-03" db="EMBL/GenBank/DDBJ databases">
        <title>Roseomonas selenitidurans sp. nov. isolated from urban soil.</title>
        <authorList>
            <person name="Liu H."/>
        </authorList>
    </citation>
    <scope>NUCLEOTIDE SEQUENCE [LARGE SCALE GENOMIC DNA]</scope>
    <source>
        <strain evidence="3 4">BU-1</strain>
    </source>
</reference>
<keyword evidence="4" id="KW-1185">Reference proteome</keyword>
<dbReference type="PANTHER" id="PTHR42928:SF5">
    <property type="entry name" value="BLR1237 PROTEIN"/>
    <property type="match status" value="1"/>
</dbReference>
<dbReference type="CDD" id="cd07012">
    <property type="entry name" value="PBP2_Bug_TTT"/>
    <property type="match status" value="1"/>
</dbReference>
<dbReference type="InterPro" id="IPR005064">
    <property type="entry name" value="BUG"/>
</dbReference>
<dbReference type="Gene3D" id="3.40.190.150">
    <property type="entry name" value="Bordetella uptake gene, domain 1"/>
    <property type="match status" value="1"/>
</dbReference>
<comment type="similarity">
    <text evidence="1">Belongs to the UPF0065 (bug) family.</text>
</comment>